<comment type="subcellular location">
    <subcellularLocation>
        <location evidence="1">Membrane</location>
        <topology evidence="1">Multi-pass membrane protein</topology>
    </subcellularLocation>
</comment>
<keyword evidence="9" id="KW-1185">Reference proteome</keyword>
<dbReference type="Gene3D" id="1.20.1250.20">
    <property type="entry name" value="MFS general substrate transporter like domains"/>
    <property type="match status" value="1"/>
</dbReference>
<organism evidence="8 9">
    <name type="scientific">Xyrichtys novacula</name>
    <name type="common">Pearly razorfish</name>
    <name type="synonym">Hemipteronotus novacula</name>
    <dbReference type="NCBI Taxonomy" id="13765"/>
    <lineage>
        <taxon>Eukaryota</taxon>
        <taxon>Metazoa</taxon>
        <taxon>Chordata</taxon>
        <taxon>Craniata</taxon>
        <taxon>Vertebrata</taxon>
        <taxon>Euteleostomi</taxon>
        <taxon>Actinopterygii</taxon>
        <taxon>Neopterygii</taxon>
        <taxon>Teleostei</taxon>
        <taxon>Neoteleostei</taxon>
        <taxon>Acanthomorphata</taxon>
        <taxon>Eupercaria</taxon>
        <taxon>Labriformes</taxon>
        <taxon>Labridae</taxon>
        <taxon>Xyrichtys</taxon>
    </lineage>
</organism>
<feature type="compositionally biased region" description="Polar residues" evidence="5">
    <location>
        <begin position="520"/>
        <end position="531"/>
    </location>
</feature>
<dbReference type="EMBL" id="OY660877">
    <property type="protein sequence ID" value="CAJ1071596.1"/>
    <property type="molecule type" value="Genomic_DNA"/>
</dbReference>
<feature type="transmembrane region" description="Helical" evidence="6">
    <location>
        <begin position="135"/>
        <end position="154"/>
    </location>
</feature>
<reference evidence="8" key="1">
    <citation type="submission" date="2023-08" db="EMBL/GenBank/DDBJ databases">
        <authorList>
            <person name="Alioto T."/>
            <person name="Alioto T."/>
            <person name="Gomez Garrido J."/>
        </authorList>
    </citation>
    <scope>NUCLEOTIDE SEQUENCE</scope>
</reference>
<evidence type="ECO:0000313" key="8">
    <source>
        <dbReference type="EMBL" id="CAJ1071596.1"/>
    </source>
</evidence>
<dbReference type="InterPro" id="IPR005828">
    <property type="entry name" value="MFS_sugar_transport-like"/>
</dbReference>
<dbReference type="GO" id="GO:0016020">
    <property type="term" value="C:membrane"/>
    <property type="evidence" value="ECO:0007669"/>
    <property type="project" value="UniProtKB-SubCell"/>
</dbReference>
<gene>
    <name evidence="8" type="ORF">XNOV1_A003934</name>
</gene>
<evidence type="ECO:0000259" key="7">
    <source>
        <dbReference type="PROSITE" id="PS50850"/>
    </source>
</evidence>
<evidence type="ECO:0000256" key="4">
    <source>
        <dbReference type="ARBA" id="ARBA00023136"/>
    </source>
</evidence>
<sequence length="531" mass="58976">MADFGEILRNIGEFGLFQQLTLIAVCFPNLIQSFIFASFLFVEFDPDRYCNTDWILSADSEITKEEQLNLTLPRGEDGTFNRCEMFKPVDWNIGAIREYGLNETTGCQNGWVYINTMYDTTVVTDFNLVCDKANLLGVIQAIFMTGILIGSLIFGPFAESFGRKRANQIPVVIMFIFVIAAALSPNVYLYLVFQLLVGVGAGGYRVNCIILTTEWIGASKRSWGACVTQLFGAVGQCILAGMIYFLRDWRVAQLITAAPLAIVIIYIWFIPESARWLLNKGKTEEAKQLIMKAAAINKRTIPDHLLDKIAVTEVGAKGGIGVIIKSPVLIKHFIIVVLAWFSTTLSVFCLYFNMANFGLSIFLTQFLFGAIEIPAHTLNMWLLEVFGRRKLFIVTFVLGGLSSMLILAVPQGYDIAVTSLVVLARFFLMWGTTVCNVFIQELFPTSVRQTATGLGAIAARVGGLLAPLVNMLAVYHWFIPITIYSSMTIISGVLGFLLPETSKKDLPESTEEAENKRNETSTNPYICSTKL</sequence>
<dbReference type="GO" id="GO:0022857">
    <property type="term" value="F:transmembrane transporter activity"/>
    <property type="evidence" value="ECO:0007669"/>
    <property type="project" value="InterPro"/>
</dbReference>
<evidence type="ECO:0000256" key="2">
    <source>
        <dbReference type="ARBA" id="ARBA00022692"/>
    </source>
</evidence>
<dbReference type="PROSITE" id="PS00217">
    <property type="entry name" value="SUGAR_TRANSPORT_2"/>
    <property type="match status" value="1"/>
</dbReference>
<dbReference type="AlphaFoldDB" id="A0AAV1GFK5"/>
<feature type="transmembrane region" description="Helical" evidence="6">
    <location>
        <begin position="475"/>
        <end position="498"/>
    </location>
</feature>
<keyword evidence="3 6" id="KW-1133">Transmembrane helix</keyword>
<accession>A0AAV1GFK5</accession>
<dbReference type="InterPro" id="IPR020846">
    <property type="entry name" value="MFS_dom"/>
</dbReference>
<feature type="transmembrane region" description="Helical" evidence="6">
    <location>
        <begin position="451"/>
        <end position="469"/>
    </location>
</feature>
<evidence type="ECO:0000256" key="6">
    <source>
        <dbReference type="SAM" id="Phobius"/>
    </source>
</evidence>
<feature type="transmembrane region" description="Helical" evidence="6">
    <location>
        <begin position="189"/>
        <end position="211"/>
    </location>
</feature>
<feature type="transmembrane region" description="Helical" evidence="6">
    <location>
        <begin position="251"/>
        <end position="270"/>
    </location>
</feature>
<feature type="transmembrane region" description="Helical" evidence="6">
    <location>
        <begin position="415"/>
        <end position="439"/>
    </location>
</feature>
<feature type="transmembrane region" description="Helical" evidence="6">
    <location>
        <begin position="223"/>
        <end position="245"/>
    </location>
</feature>
<evidence type="ECO:0000256" key="3">
    <source>
        <dbReference type="ARBA" id="ARBA00022989"/>
    </source>
</evidence>
<evidence type="ECO:0000256" key="1">
    <source>
        <dbReference type="ARBA" id="ARBA00004141"/>
    </source>
</evidence>
<feature type="region of interest" description="Disordered" evidence="5">
    <location>
        <begin position="507"/>
        <end position="531"/>
    </location>
</feature>
<name>A0AAV1GFK5_XYRNO</name>
<dbReference type="PANTHER" id="PTHR24064">
    <property type="entry name" value="SOLUTE CARRIER FAMILY 22 MEMBER"/>
    <property type="match status" value="1"/>
</dbReference>
<protein>
    <submittedName>
        <fullName evidence="8">Solute carrier family 22 member 13-like</fullName>
    </submittedName>
</protein>
<evidence type="ECO:0000313" key="9">
    <source>
        <dbReference type="Proteomes" id="UP001178508"/>
    </source>
</evidence>
<dbReference type="SUPFAM" id="SSF103473">
    <property type="entry name" value="MFS general substrate transporter"/>
    <property type="match status" value="1"/>
</dbReference>
<feature type="transmembrane region" description="Helical" evidence="6">
    <location>
        <begin position="391"/>
        <end position="409"/>
    </location>
</feature>
<dbReference type="Proteomes" id="UP001178508">
    <property type="component" value="Chromosome 14"/>
</dbReference>
<evidence type="ECO:0000256" key="5">
    <source>
        <dbReference type="SAM" id="MobiDB-lite"/>
    </source>
</evidence>
<dbReference type="Pfam" id="PF00083">
    <property type="entry name" value="Sugar_tr"/>
    <property type="match status" value="1"/>
</dbReference>
<feature type="domain" description="Major facilitator superfamily (MFS) profile" evidence="7">
    <location>
        <begin position="95"/>
        <end position="503"/>
    </location>
</feature>
<feature type="transmembrane region" description="Helical" evidence="6">
    <location>
        <begin position="333"/>
        <end position="353"/>
    </location>
</feature>
<keyword evidence="4 6" id="KW-0472">Membrane</keyword>
<proteinExistence type="predicted"/>
<feature type="transmembrane region" description="Helical" evidence="6">
    <location>
        <begin position="20"/>
        <end position="42"/>
    </location>
</feature>
<feature type="transmembrane region" description="Helical" evidence="6">
    <location>
        <begin position="359"/>
        <end position="379"/>
    </location>
</feature>
<keyword evidence="2 6" id="KW-0812">Transmembrane</keyword>
<dbReference type="InterPro" id="IPR036259">
    <property type="entry name" value="MFS_trans_sf"/>
</dbReference>
<feature type="compositionally biased region" description="Basic and acidic residues" evidence="5">
    <location>
        <begin position="507"/>
        <end position="519"/>
    </location>
</feature>
<dbReference type="InterPro" id="IPR005829">
    <property type="entry name" value="Sugar_transporter_CS"/>
</dbReference>
<dbReference type="PROSITE" id="PS50850">
    <property type="entry name" value="MFS"/>
    <property type="match status" value="1"/>
</dbReference>